<reference evidence="5 6" key="1">
    <citation type="submission" date="2016-11" db="EMBL/GenBank/DDBJ databases">
        <authorList>
            <person name="Jaros S."/>
            <person name="Januszkiewicz K."/>
            <person name="Wedrychowicz H."/>
        </authorList>
    </citation>
    <scope>NUCLEOTIDE SEQUENCE [LARGE SCALE GENOMIC DNA]</scope>
    <source>
        <strain evidence="5 6">CGMCC 4.2025</strain>
    </source>
</reference>
<feature type="region of interest" description="Disordered" evidence="3">
    <location>
        <begin position="37"/>
        <end position="67"/>
    </location>
</feature>
<protein>
    <submittedName>
        <fullName evidence="5">Sortase family protein</fullName>
    </submittedName>
</protein>
<dbReference type="SUPFAM" id="SSF63817">
    <property type="entry name" value="Sortase"/>
    <property type="match status" value="1"/>
</dbReference>
<evidence type="ECO:0000256" key="2">
    <source>
        <dbReference type="PIRSR" id="PIRSR605754-1"/>
    </source>
</evidence>
<dbReference type="InterPro" id="IPR042001">
    <property type="entry name" value="Sortase_F"/>
</dbReference>
<evidence type="ECO:0000313" key="5">
    <source>
        <dbReference type="EMBL" id="SHM23013.1"/>
    </source>
</evidence>
<dbReference type="CDD" id="cd05829">
    <property type="entry name" value="Sortase_F"/>
    <property type="match status" value="1"/>
</dbReference>
<dbReference type="Proteomes" id="UP000184111">
    <property type="component" value="Unassembled WGS sequence"/>
</dbReference>
<name>A0A1M7H3N0_9ACTN</name>
<dbReference type="STRING" id="310782.SAMN05216499_109147"/>
<dbReference type="NCBIfam" id="NF033748">
    <property type="entry name" value="class_F_sortase"/>
    <property type="match status" value="1"/>
</dbReference>
<evidence type="ECO:0000256" key="1">
    <source>
        <dbReference type="ARBA" id="ARBA00022801"/>
    </source>
</evidence>
<dbReference type="RefSeq" id="WP_073498757.1">
    <property type="nucleotide sequence ID" value="NZ_FRBI01000009.1"/>
</dbReference>
<accession>A0A1M7H3N0</accession>
<feature type="active site" description="Proton donor/acceptor" evidence="2">
    <location>
        <position position="129"/>
    </location>
</feature>
<sequence length="216" mass="21773">MSSAQPQVRRPRTRAAVAGLALAVSAVLTVLTGCSSAPSGTTAPTAPRTPPATAVASGRAATAAPPVRHPAAPVKVAIPSIGVSAPLMGLGLQADGTLEVPPPDKGMTAGWYTGGPVPGDAGPAVIVGHNSTRYGKAVFHDLKHIAKGADITVTNARGQSAHFTVTAVESVSKKSFPTQKVYGPTTAHALRLITCDGAFDAHGHPVDNLVVYATLN</sequence>
<organism evidence="5 6">
    <name type="scientific">Actinacidiphila paucisporea</name>
    <dbReference type="NCBI Taxonomy" id="310782"/>
    <lineage>
        <taxon>Bacteria</taxon>
        <taxon>Bacillati</taxon>
        <taxon>Actinomycetota</taxon>
        <taxon>Actinomycetes</taxon>
        <taxon>Kitasatosporales</taxon>
        <taxon>Streptomycetaceae</taxon>
        <taxon>Actinacidiphila</taxon>
    </lineage>
</organism>
<dbReference type="Gene3D" id="2.40.260.10">
    <property type="entry name" value="Sortase"/>
    <property type="match status" value="1"/>
</dbReference>
<evidence type="ECO:0000256" key="3">
    <source>
        <dbReference type="SAM" id="MobiDB-lite"/>
    </source>
</evidence>
<dbReference type="InterPro" id="IPR023365">
    <property type="entry name" value="Sortase_dom-sf"/>
</dbReference>
<keyword evidence="1" id="KW-0378">Hydrolase</keyword>
<evidence type="ECO:0000313" key="6">
    <source>
        <dbReference type="Proteomes" id="UP000184111"/>
    </source>
</evidence>
<gene>
    <name evidence="5" type="ORF">SAMN05216499_109147</name>
</gene>
<proteinExistence type="predicted"/>
<feature type="signal peptide" evidence="4">
    <location>
        <begin position="1"/>
        <end position="37"/>
    </location>
</feature>
<evidence type="ECO:0000256" key="4">
    <source>
        <dbReference type="SAM" id="SignalP"/>
    </source>
</evidence>
<keyword evidence="6" id="KW-1185">Reference proteome</keyword>
<keyword evidence="4" id="KW-0732">Signal</keyword>
<feature type="chain" id="PRO_5012206926" evidence="4">
    <location>
        <begin position="38"/>
        <end position="216"/>
    </location>
</feature>
<dbReference type="InterPro" id="IPR005754">
    <property type="entry name" value="Sortase"/>
</dbReference>
<feature type="active site" description="Acyl-thioester intermediate" evidence="2">
    <location>
        <position position="195"/>
    </location>
</feature>
<dbReference type="GO" id="GO:0016787">
    <property type="term" value="F:hydrolase activity"/>
    <property type="evidence" value="ECO:0007669"/>
    <property type="project" value="UniProtKB-KW"/>
</dbReference>
<dbReference type="EMBL" id="FRBI01000009">
    <property type="protein sequence ID" value="SHM23013.1"/>
    <property type="molecule type" value="Genomic_DNA"/>
</dbReference>
<dbReference type="Pfam" id="PF04203">
    <property type="entry name" value="Sortase"/>
    <property type="match status" value="1"/>
</dbReference>
<dbReference type="AlphaFoldDB" id="A0A1M7H3N0"/>